<dbReference type="Proteomes" id="UP001221898">
    <property type="component" value="Unassembled WGS sequence"/>
</dbReference>
<dbReference type="GO" id="GO:0015711">
    <property type="term" value="P:organic anion transport"/>
    <property type="evidence" value="ECO:0007669"/>
    <property type="project" value="UniProtKB-ARBA"/>
</dbReference>
<sequence>METEEGAGGPGSPGLCCASFNQDTTSLAVGNKTGYRLFSVTSVDKLDCVYESETPDVYIVERLFSSSLVVVVSQATPRRMNVYHFKKGTEICNYSYSNNILSVRLNRQRLVVCLEESIYIHNIKDMKLLKTLLSTPPNPSGLCALSINHSNSYLAYPGSATIGEIVVYDANNLNTVTMIPAHDSPLAAITFNSSGTKLASASERGTVIRVFTVPEGLRLLEFRRGMKRYVSISSLSFSPDNQFLCASSNTETVHIFKLEHPGPSGEESSATWSAYMGKMFSAASSYLPAQVSDMMNQDRAFATVRLDVFGQKNVSALATIQKLPRLLVASSDGQLCIYNLDPHEGGECVLAKKHRLFGSDEERGMSEEESGTAAPAQTCQSYAATVAISAATPSSTTLTGYSEDGGAKKGEIIPEHEFAAGPVCLDDENEFPPINSCRDGTGSGKGRRTLTRFISLPESSPRSAMTKQKCDAGGCLGPKVFTYGVIKSFGVFLPDLMSDFSESNSRVSWIVSICVFIMTFTAPLSSVMSNRFGFRPVVMLGGVLISLGTITSAFANSVNEMYITIGIVSGLGYCLTFLPTVTILSQYFTTRRSLVTAIASTGESVSIFAFAPAFSALKEQIGWRYCLVVIGVLQSSIIICGALLRPIVIRPAKGEGAGEESPPQQAEGTYAIENENTRTSISTNDSGVQSLSSSRTDLAGEQDAPGREALASEEEAPLGEGSQAPPPTPAPPPPAAPPPAPAKLLDFSVLRDGSFICYALFGLFATLGFFAPQLYVIQLSVSRGVPKDRAAYMLSSMAVAEIVGRLSIGGVLNRTPGRKVYVLLACVVLLCPVLASFAVVQGFWGLSVCCVLYGFLLGTVASTHIPMLAEDDVVGIQRMPSAVGVYVFIQSFAGLAGPPLGGVLVDITENYGSVFYSCTAGMALGAFFLGLVRPAKAWQCCASRGRRRDGDGEEEEGEEEGAREARGPSGQRGDARGLPGGGLPSGDETRQTAERGGSGLRSGVGIGTAVRLSHNNLKAKTKQVTLEKEMWTKK</sequence>
<evidence type="ECO:0000256" key="10">
    <source>
        <dbReference type="ARBA" id="ARBA00023006"/>
    </source>
</evidence>
<dbReference type="Gene3D" id="1.20.1250.20">
    <property type="entry name" value="MFS general substrate transporter like domains"/>
    <property type="match status" value="1"/>
</dbReference>
<dbReference type="InterPro" id="IPR048720">
    <property type="entry name" value="PROPPIN"/>
</dbReference>
<dbReference type="Pfam" id="PF21032">
    <property type="entry name" value="PROPPIN"/>
    <property type="match status" value="1"/>
</dbReference>
<keyword evidence="8" id="KW-0677">Repeat</keyword>
<feature type="transmembrane region" description="Helical" evidence="21">
    <location>
        <begin position="561"/>
        <end position="582"/>
    </location>
</feature>
<feature type="compositionally biased region" description="Gly residues" evidence="20">
    <location>
        <begin position="996"/>
        <end position="1005"/>
    </location>
</feature>
<evidence type="ECO:0000256" key="11">
    <source>
        <dbReference type="ARBA" id="ARBA00023121"/>
    </source>
</evidence>
<evidence type="ECO:0000256" key="21">
    <source>
        <dbReference type="SAM" id="Phobius"/>
    </source>
</evidence>
<comment type="similarity">
    <text evidence="13">Belongs to the WD repeat PROPPIN family.</text>
</comment>
<dbReference type="GO" id="GO:0016323">
    <property type="term" value="C:basolateral plasma membrane"/>
    <property type="evidence" value="ECO:0007669"/>
    <property type="project" value="UniProtKB-SubCell"/>
</dbReference>
<evidence type="ECO:0000256" key="17">
    <source>
        <dbReference type="ARBA" id="ARBA00072172"/>
    </source>
</evidence>
<feature type="transmembrane region" description="Helical" evidence="21">
    <location>
        <begin position="507"/>
        <end position="525"/>
    </location>
</feature>
<dbReference type="FunFam" id="2.130.10.10:FF:000145">
    <property type="entry name" value="WD repeat domain phosphoinositide-interacting protein 2"/>
    <property type="match status" value="1"/>
</dbReference>
<evidence type="ECO:0000313" key="24">
    <source>
        <dbReference type="Proteomes" id="UP001221898"/>
    </source>
</evidence>
<keyword evidence="9 21" id="KW-1133">Transmembrane helix</keyword>
<keyword evidence="6" id="KW-0853">WD repeat</keyword>
<keyword evidence="10" id="KW-0072">Autophagy</keyword>
<evidence type="ECO:0000256" key="3">
    <source>
        <dbReference type="ARBA" id="ARBA00022448"/>
    </source>
</evidence>
<keyword evidence="5" id="KW-0597">Phosphoprotein</keyword>
<keyword evidence="12 21" id="KW-0472">Membrane</keyword>
<dbReference type="FunFam" id="1.20.1250.20:FF:000490">
    <property type="entry name" value="Solute carrier family 16 member 6"/>
    <property type="match status" value="1"/>
</dbReference>
<evidence type="ECO:0000256" key="9">
    <source>
        <dbReference type="ARBA" id="ARBA00022989"/>
    </source>
</evidence>
<dbReference type="InterPro" id="IPR011701">
    <property type="entry name" value="MFS"/>
</dbReference>
<evidence type="ECO:0000313" key="23">
    <source>
        <dbReference type="EMBL" id="KAJ8389150.1"/>
    </source>
</evidence>
<feature type="region of interest" description="Disordered" evidence="20">
    <location>
        <begin position="944"/>
        <end position="1005"/>
    </location>
</feature>
<proteinExistence type="inferred from homology"/>
<dbReference type="InterPro" id="IPR020846">
    <property type="entry name" value="MFS_dom"/>
</dbReference>
<evidence type="ECO:0000256" key="12">
    <source>
        <dbReference type="ARBA" id="ARBA00023136"/>
    </source>
</evidence>
<feature type="transmembrane region" description="Helical" evidence="21">
    <location>
        <begin position="881"/>
        <end position="901"/>
    </location>
</feature>
<evidence type="ECO:0000256" key="13">
    <source>
        <dbReference type="ARBA" id="ARBA00025740"/>
    </source>
</evidence>
<evidence type="ECO:0000256" key="1">
    <source>
        <dbReference type="ARBA" id="ARBA00004554"/>
    </source>
</evidence>
<evidence type="ECO:0000256" key="16">
    <source>
        <dbReference type="ARBA" id="ARBA00064033"/>
    </source>
</evidence>
<feature type="transmembrane region" description="Helical" evidence="21">
    <location>
        <begin position="820"/>
        <end position="838"/>
    </location>
</feature>
<dbReference type="CDD" id="cd17422">
    <property type="entry name" value="MFS_MCT7"/>
    <property type="match status" value="1"/>
</dbReference>
<dbReference type="SUPFAM" id="SSF103473">
    <property type="entry name" value="MFS general substrate transporter"/>
    <property type="match status" value="1"/>
</dbReference>
<evidence type="ECO:0000256" key="4">
    <source>
        <dbReference type="ARBA" id="ARBA00022475"/>
    </source>
</evidence>
<dbReference type="InterPro" id="IPR036322">
    <property type="entry name" value="WD40_repeat_dom_sf"/>
</dbReference>
<evidence type="ECO:0000256" key="2">
    <source>
        <dbReference type="ARBA" id="ARBA00004623"/>
    </source>
</evidence>
<reference evidence="23" key="1">
    <citation type="journal article" date="2023" name="Science">
        <title>Genome structures resolve the early diversification of teleost fishes.</title>
        <authorList>
            <person name="Parey E."/>
            <person name="Louis A."/>
            <person name="Montfort J."/>
            <person name="Bouchez O."/>
            <person name="Roques C."/>
            <person name="Iampietro C."/>
            <person name="Lluch J."/>
            <person name="Castinel A."/>
            <person name="Donnadieu C."/>
            <person name="Desvignes T."/>
            <person name="Floi Bucao C."/>
            <person name="Jouanno E."/>
            <person name="Wen M."/>
            <person name="Mejri S."/>
            <person name="Dirks R."/>
            <person name="Jansen H."/>
            <person name="Henkel C."/>
            <person name="Chen W.J."/>
            <person name="Zahm M."/>
            <person name="Cabau C."/>
            <person name="Klopp C."/>
            <person name="Thompson A.W."/>
            <person name="Robinson-Rechavi M."/>
            <person name="Braasch I."/>
            <person name="Lecointre G."/>
            <person name="Bobe J."/>
            <person name="Postlethwait J.H."/>
            <person name="Berthelot C."/>
            <person name="Roest Crollius H."/>
            <person name="Guiguen Y."/>
        </authorList>
    </citation>
    <scope>NUCLEOTIDE SEQUENCE</scope>
    <source>
        <strain evidence="23">NC1722</strain>
    </source>
</reference>
<feature type="transmembrane region" description="Helical" evidence="21">
    <location>
        <begin position="594"/>
        <end position="615"/>
    </location>
</feature>
<accession>A0AAD7RS33</accession>
<dbReference type="InterPro" id="IPR030766">
    <property type="entry name" value="MCT7"/>
</dbReference>
<feature type="transmembrane region" description="Helical" evidence="21">
    <location>
        <begin position="537"/>
        <end position="555"/>
    </location>
</feature>
<dbReference type="GO" id="GO:0034045">
    <property type="term" value="C:phagophore assembly site membrane"/>
    <property type="evidence" value="ECO:0007669"/>
    <property type="project" value="UniProtKB-SubCell"/>
</dbReference>
<feature type="transmembrane region" description="Helical" evidence="21">
    <location>
        <begin position="789"/>
        <end position="808"/>
    </location>
</feature>
<feature type="region of interest" description="Disordered" evidence="20">
    <location>
        <begin position="675"/>
        <end position="739"/>
    </location>
</feature>
<dbReference type="Gene3D" id="2.130.10.10">
    <property type="entry name" value="YVTN repeat-like/Quinoprotein amine dehydrogenase"/>
    <property type="match status" value="1"/>
</dbReference>
<dbReference type="EMBL" id="JAINUG010000186">
    <property type="protein sequence ID" value="KAJ8389150.1"/>
    <property type="molecule type" value="Genomic_DNA"/>
</dbReference>
<evidence type="ECO:0000259" key="22">
    <source>
        <dbReference type="PROSITE" id="PS50850"/>
    </source>
</evidence>
<feature type="transmembrane region" description="Helical" evidence="21">
    <location>
        <begin position="913"/>
        <end position="932"/>
    </location>
</feature>
<evidence type="ECO:0000256" key="15">
    <source>
        <dbReference type="ARBA" id="ARBA00058516"/>
    </source>
</evidence>
<dbReference type="PANTHER" id="PTHR11227">
    <property type="entry name" value="WD-REPEAT PROTEIN INTERACTING WITH PHOSPHOINOSIDES WIPI -RELATED"/>
    <property type="match status" value="1"/>
</dbReference>
<comment type="caution">
    <text evidence="23">The sequence shown here is derived from an EMBL/GenBank/DDBJ whole genome shotgun (WGS) entry which is preliminary data.</text>
</comment>
<keyword evidence="7 21" id="KW-0812">Transmembrane</keyword>
<evidence type="ECO:0000256" key="8">
    <source>
        <dbReference type="ARBA" id="ARBA00022737"/>
    </source>
</evidence>
<feature type="transmembrane region" description="Helical" evidence="21">
    <location>
        <begin position="621"/>
        <end position="644"/>
    </location>
</feature>
<keyword evidence="3" id="KW-0813">Transport</keyword>
<evidence type="ECO:0000256" key="6">
    <source>
        <dbReference type="ARBA" id="ARBA00022574"/>
    </source>
</evidence>
<feature type="transmembrane region" description="Helical" evidence="21">
    <location>
        <begin position="755"/>
        <end position="777"/>
    </location>
</feature>
<dbReference type="GO" id="GO:0006950">
    <property type="term" value="P:response to stress"/>
    <property type="evidence" value="ECO:0007669"/>
    <property type="project" value="UniProtKB-ARBA"/>
</dbReference>
<dbReference type="AlphaFoldDB" id="A0AAD7RS33"/>
<evidence type="ECO:0000256" key="18">
    <source>
        <dbReference type="ARBA" id="ARBA00076353"/>
    </source>
</evidence>
<feature type="compositionally biased region" description="Pro residues" evidence="20">
    <location>
        <begin position="724"/>
        <end position="739"/>
    </location>
</feature>
<comment type="subcellular location">
    <subcellularLocation>
        <location evidence="1">Basolateral cell membrane</location>
        <topology evidence="1">Multi-pass membrane protein</topology>
    </subcellularLocation>
    <subcellularLocation>
        <location evidence="2">Preautophagosomal structure membrane</location>
        <topology evidence="2">Peripheral membrane protein</topology>
    </subcellularLocation>
</comment>
<dbReference type="InterPro" id="IPR036259">
    <property type="entry name" value="MFS_trans_sf"/>
</dbReference>
<dbReference type="InterPro" id="IPR001680">
    <property type="entry name" value="WD40_rpt"/>
</dbReference>
<dbReference type="SMART" id="SM00320">
    <property type="entry name" value="WD40"/>
    <property type="match status" value="3"/>
</dbReference>
<feature type="compositionally biased region" description="Polar residues" evidence="20">
    <location>
        <begin position="677"/>
        <end position="696"/>
    </location>
</feature>
<name>A0AAD7RS33_9TELE</name>
<evidence type="ECO:0000256" key="5">
    <source>
        <dbReference type="ARBA" id="ARBA00022553"/>
    </source>
</evidence>
<evidence type="ECO:0000256" key="7">
    <source>
        <dbReference type="ARBA" id="ARBA00022692"/>
    </source>
</evidence>
<dbReference type="FunFam" id="1.20.1250.20:FF:000326">
    <property type="entry name" value="Solute carrier family 16 member 6"/>
    <property type="match status" value="1"/>
</dbReference>
<dbReference type="GO" id="GO:0034497">
    <property type="term" value="P:protein localization to phagophore assembly site"/>
    <property type="evidence" value="ECO:0007669"/>
    <property type="project" value="UniProtKB-ARBA"/>
</dbReference>
<keyword evidence="11" id="KW-0446">Lipid-binding</keyword>
<keyword evidence="24" id="KW-1185">Reference proteome</keyword>
<dbReference type="InterPro" id="IPR015943">
    <property type="entry name" value="WD40/YVTN_repeat-like_dom_sf"/>
</dbReference>
<dbReference type="GO" id="GO:0032266">
    <property type="term" value="F:phosphatidylinositol-3-phosphate binding"/>
    <property type="evidence" value="ECO:0007669"/>
    <property type="project" value="UniProtKB-ARBA"/>
</dbReference>
<dbReference type="GO" id="GO:0015849">
    <property type="term" value="P:organic acid transport"/>
    <property type="evidence" value="ECO:0007669"/>
    <property type="project" value="UniProtKB-ARBA"/>
</dbReference>
<feature type="transmembrane region" description="Helical" evidence="21">
    <location>
        <begin position="844"/>
        <end position="869"/>
    </location>
</feature>
<gene>
    <name evidence="23" type="ORF">AAFF_G00123560</name>
</gene>
<evidence type="ECO:0000256" key="20">
    <source>
        <dbReference type="SAM" id="MobiDB-lite"/>
    </source>
</evidence>
<comment type="catalytic activity">
    <reaction evidence="14">
        <text>taurine(out) = taurine(in)</text>
        <dbReference type="Rhea" id="RHEA:66328"/>
        <dbReference type="ChEBI" id="CHEBI:507393"/>
    </reaction>
    <physiologicalReaction direction="left-to-right" evidence="14">
        <dbReference type="Rhea" id="RHEA:66329"/>
    </physiologicalReaction>
    <physiologicalReaction direction="right-to-left" evidence="14">
        <dbReference type="Rhea" id="RHEA:66330"/>
    </physiologicalReaction>
</comment>
<keyword evidence="4" id="KW-1003">Cell membrane</keyword>
<dbReference type="SUPFAM" id="SSF50978">
    <property type="entry name" value="WD40 repeat-like"/>
    <property type="match status" value="1"/>
</dbReference>
<organism evidence="23 24">
    <name type="scientific">Aldrovandia affinis</name>
    <dbReference type="NCBI Taxonomy" id="143900"/>
    <lineage>
        <taxon>Eukaryota</taxon>
        <taxon>Metazoa</taxon>
        <taxon>Chordata</taxon>
        <taxon>Craniata</taxon>
        <taxon>Vertebrata</taxon>
        <taxon>Euteleostomi</taxon>
        <taxon>Actinopterygii</taxon>
        <taxon>Neopterygii</taxon>
        <taxon>Teleostei</taxon>
        <taxon>Notacanthiformes</taxon>
        <taxon>Halosauridae</taxon>
        <taxon>Aldrovandia</taxon>
    </lineage>
</organism>
<dbReference type="PROSITE" id="PS50850">
    <property type="entry name" value="MFS"/>
    <property type="match status" value="1"/>
</dbReference>
<comment type="subunit">
    <text evidence="16">Forms functional complexes with BSG/CD147 or EMB/GP70 ancillary proteins.</text>
</comment>
<feature type="domain" description="Major facilitator superfamily (MFS) profile" evidence="22">
    <location>
        <begin position="470"/>
        <end position="937"/>
    </location>
</feature>
<evidence type="ECO:0000256" key="14">
    <source>
        <dbReference type="ARBA" id="ARBA00050472"/>
    </source>
</evidence>
<evidence type="ECO:0000256" key="19">
    <source>
        <dbReference type="ARBA" id="ARBA00079656"/>
    </source>
</evidence>
<comment type="function">
    <text evidence="15">Monocarboxylate transporter selective for taurine. May associate with BSG/CD147 or EMB/GP70 ancillary proteins to mediate facilitative efflux or influx of taurine across the plasma membrane. The transport is pH- and sodium-independent. Rather low-affinity, is likely effective for taurine transport in tissues where taurine is present at high concentrations.</text>
</comment>
<protein>
    <recommendedName>
        <fullName evidence="17">Monocarboxylate transporter 7</fullName>
    </recommendedName>
    <alternativeName>
        <fullName evidence="18">Monocarboxylate transporter 6</fullName>
    </alternativeName>
    <alternativeName>
        <fullName evidence="19">Solute carrier family 16 member 6</fullName>
    </alternativeName>
</protein>
<dbReference type="Pfam" id="PF07690">
    <property type="entry name" value="MFS_1"/>
    <property type="match status" value="1"/>
</dbReference>
<dbReference type="GO" id="GO:0022857">
    <property type="term" value="F:transmembrane transporter activity"/>
    <property type="evidence" value="ECO:0007669"/>
    <property type="project" value="InterPro"/>
</dbReference>